<comment type="function">
    <text evidence="10">Ubiquitin ligase protein which is a component of the N-end rule pathway. Recognizes and binds to proteins bearing specific N-terminal residues that are destabilizing according to the N-end rule, leading to their ubiquitination and subsequent degradation.</text>
</comment>
<dbReference type="KEGG" id="lel:PVL30_003951"/>
<dbReference type="PANTHER" id="PTHR21497:SF24">
    <property type="entry name" value="E3 UBIQUITIN-PROTEIN LIGASE UBR1"/>
    <property type="match status" value="1"/>
</dbReference>
<name>A5E3N7_LODEL</name>
<dbReference type="Gene3D" id="1.10.10.2670">
    <property type="entry name" value="E3 ubiquitin-protein ligase"/>
    <property type="match status" value="1"/>
</dbReference>
<feature type="domain" description="UBR-type" evidence="13">
    <location>
        <begin position="91"/>
        <end position="164"/>
    </location>
</feature>
<dbReference type="Pfam" id="PF02207">
    <property type="entry name" value="zf-UBR"/>
    <property type="match status" value="1"/>
</dbReference>
<dbReference type="GO" id="GO:0016567">
    <property type="term" value="P:protein ubiquitination"/>
    <property type="evidence" value="ECO:0007669"/>
    <property type="project" value="UniProtKB-UniRule"/>
</dbReference>
<dbReference type="InterPro" id="IPR036390">
    <property type="entry name" value="WH_DNA-bd_sf"/>
</dbReference>
<keyword evidence="15" id="KW-1185">Reference proteome</keyword>
<evidence type="ECO:0000256" key="8">
    <source>
        <dbReference type="ARBA" id="ARBA00046341"/>
    </source>
</evidence>
<protein>
    <recommendedName>
        <fullName evidence="10">E3 ubiquitin-protein ligase</fullName>
        <ecNumber evidence="10">2.3.2.27</ecNumber>
    </recommendedName>
</protein>
<dbReference type="UniPathway" id="UPA00143"/>
<dbReference type="OMA" id="HEGHETH"/>
<evidence type="ECO:0000256" key="9">
    <source>
        <dbReference type="PROSITE-ProRule" id="PRU00508"/>
    </source>
</evidence>
<dbReference type="InterPro" id="IPR042065">
    <property type="entry name" value="E3_ELL-like"/>
</dbReference>
<dbReference type="Pfam" id="PF22960">
    <property type="entry name" value="WHD_UBR1"/>
    <property type="match status" value="1"/>
</dbReference>
<evidence type="ECO:0000256" key="11">
    <source>
        <dbReference type="SAM" id="Coils"/>
    </source>
</evidence>
<keyword evidence="3 10" id="KW-0808">Transferase</keyword>
<evidence type="ECO:0000256" key="10">
    <source>
        <dbReference type="RuleBase" id="RU366018"/>
    </source>
</evidence>
<dbReference type="GO" id="GO:0071596">
    <property type="term" value="P:ubiquitin-dependent protein catabolic process via the N-end rule pathway"/>
    <property type="evidence" value="ECO:0007669"/>
    <property type="project" value="UniProtKB-UniRule"/>
</dbReference>
<dbReference type="PROSITE" id="PS51157">
    <property type="entry name" value="ZF_UBR"/>
    <property type="match status" value="1"/>
</dbReference>
<keyword evidence="7 10" id="KW-0862">Zinc</keyword>
<feature type="coiled-coil region" evidence="11">
    <location>
        <begin position="1141"/>
        <end position="1175"/>
    </location>
</feature>
<evidence type="ECO:0000256" key="6">
    <source>
        <dbReference type="ARBA" id="ARBA00022786"/>
    </source>
</evidence>
<dbReference type="EC" id="2.3.2.27" evidence="10"/>
<dbReference type="GO" id="GO:0008270">
    <property type="term" value="F:zinc ion binding"/>
    <property type="evidence" value="ECO:0007669"/>
    <property type="project" value="UniProtKB-UniRule"/>
</dbReference>
<evidence type="ECO:0000256" key="5">
    <source>
        <dbReference type="ARBA" id="ARBA00022771"/>
    </source>
</evidence>
<reference evidence="14 15" key="1">
    <citation type="journal article" date="2009" name="Nature">
        <title>Evolution of pathogenicity and sexual reproduction in eight Candida genomes.</title>
        <authorList>
            <person name="Butler G."/>
            <person name="Rasmussen M.D."/>
            <person name="Lin M.F."/>
            <person name="Santos M.A."/>
            <person name="Sakthikumar S."/>
            <person name="Munro C.A."/>
            <person name="Rheinbay E."/>
            <person name="Grabherr M."/>
            <person name="Forche A."/>
            <person name="Reedy J.L."/>
            <person name="Agrafioti I."/>
            <person name="Arnaud M.B."/>
            <person name="Bates S."/>
            <person name="Brown A.J."/>
            <person name="Brunke S."/>
            <person name="Costanzo M.C."/>
            <person name="Fitzpatrick D.A."/>
            <person name="de Groot P.W."/>
            <person name="Harris D."/>
            <person name="Hoyer L.L."/>
            <person name="Hube B."/>
            <person name="Klis F.M."/>
            <person name="Kodira C."/>
            <person name="Lennard N."/>
            <person name="Logue M.E."/>
            <person name="Martin R."/>
            <person name="Neiman A.M."/>
            <person name="Nikolaou E."/>
            <person name="Quail M.A."/>
            <person name="Quinn J."/>
            <person name="Santos M.C."/>
            <person name="Schmitzberger F.F."/>
            <person name="Sherlock G."/>
            <person name="Shah P."/>
            <person name="Silverstein K.A."/>
            <person name="Skrzypek M.S."/>
            <person name="Soll D."/>
            <person name="Staggs R."/>
            <person name="Stansfield I."/>
            <person name="Stumpf M.P."/>
            <person name="Sudbery P.E."/>
            <person name="Srikantha T."/>
            <person name="Zeng Q."/>
            <person name="Berman J."/>
            <person name="Berriman M."/>
            <person name="Heitman J."/>
            <person name="Gow N.A."/>
            <person name="Lorenz M.C."/>
            <person name="Birren B.W."/>
            <person name="Kellis M."/>
            <person name="Cuomo C.A."/>
        </authorList>
    </citation>
    <scope>NUCLEOTIDE SEQUENCE [LARGE SCALE GENOMIC DNA]</scope>
    <source>
        <strain evidence="15">ATCC 11503 / BCRC 21390 / CBS 2605 / JCM 1781 / NBRC 1676 / NRRL YB-4239</strain>
    </source>
</reference>
<evidence type="ECO:0000313" key="15">
    <source>
        <dbReference type="Proteomes" id="UP000001996"/>
    </source>
</evidence>
<dbReference type="HOGENOM" id="CLU_000684_1_0_1"/>
<evidence type="ECO:0000256" key="7">
    <source>
        <dbReference type="ARBA" id="ARBA00022833"/>
    </source>
</evidence>
<evidence type="ECO:0000256" key="12">
    <source>
        <dbReference type="SAM" id="MobiDB-lite"/>
    </source>
</evidence>
<accession>A5E3N7</accession>
<evidence type="ECO:0000313" key="14">
    <source>
        <dbReference type="EMBL" id="EDK46045.1"/>
    </source>
</evidence>
<dbReference type="CDD" id="cd19672">
    <property type="entry name" value="UBR-box_UBR1_like"/>
    <property type="match status" value="1"/>
</dbReference>
<feature type="region of interest" description="Disordered" evidence="12">
    <location>
        <begin position="367"/>
        <end position="389"/>
    </location>
</feature>
<dbReference type="InterPro" id="IPR055194">
    <property type="entry name" value="UBR1-like_WH"/>
</dbReference>
<dbReference type="Gene3D" id="2.10.110.30">
    <property type="match status" value="1"/>
</dbReference>
<dbReference type="EMBL" id="CH981529">
    <property type="protein sequence ID" value="EDK46045.1"/>
    <property type="molecule type" value="Genomic_DNA"/>
</dbReference>
<evidence type="ECO:0000256" key="3">
    <source>
        <dbReference type="ARBA" id="ARBA00022679"/>
    </source>
</evidence>
<dbReference type="OrthoDB" id="26387at2759"/>
<dbReference type="GeneID" id="5231571"/>
<dbReference type="FunFam" id="2.10.110.30:FF:000002">
    <property type="entry name" value="Putative e3 ubiquitin-protein ligase ubr3"/>
    <property type="match status" value="1"/>
</dbReference>
<dbReference type="InParanoid" id="A5E3N7"/>
<sequence>MNEELKRFLLFAPSRYNYEVDANVRKELRKRLILSVSKSGEYLDWLFPEVSNLERTLEKDFDWEFANYLKTLSIKRDVQNTHDHSAFHPNQPCSKIFRRGEPIYRCLTCGIDETCAMCSHCYQPEEHKDHDTYIAICLRENGGVCDCGDPEAWKRQVKCPYALTDSFVKDREIPSEFSEAIHDTLSVVLDYIIDAMSRSDTHLAQAPHDEKNAVIRQTQLSAFEPHGYASCPAEFQDQTNGNFSLVLYNDQIHHYREAIQRVRLASGKFKDFATMITEKVQNYGRAKVITSKNLDLLIERQNILNSTGMTSCIRSDRDIFREDICDEMINWLNDYTESEFFKASKVAKDIFCQTFCEPWICGVTKENESKNENENESKNESKNENEKEKESVFSMEDGLALLQKGKLNKDLSIPNARSLHHHHHHQQRRMQEDVNSFNLDKICPTCEVHIKGNTDKYGSRLQYIIYFDVRFWKSARIILRDMFSTSLITNLEFKNTLSSQYVDIYTGVANNCMIVDREPEQNLMTTLSTQLFMSQSNSKSIIQRGDFISILQSIHAFLTSRLSSPNSKLEFERELSMKDLKSRRWGQLFFDISFVINKGKEHRDVLSKESIAIICDILELFQGRPPLKRETENHIEYENSDYTTIFQSVQTIYKFAELSADSMNSAENTVYKKHERARSAIYEVLKYLRDLDFGKISGVKYENTDINLTFDLVLKEPITGMMMKLSKVECNKVSFLHPLHSFLSWLIEYANFPTMDTLRDILQKVQNENVVGSYISIESIIFDYPIKAIVLLSQIKAGFWVRNGFSVKSQLHLYRNSGIRDYGYMRDLYLIQILLNIAHPEFVTFFLLDRWSLNGDWLMTSVYEENILPYMLEECLGFFIHLSTESIFLRGISEDDLRRTQIEQEIIHNLCFEPLGYKKLCSYIPENIVNDKKFDIILNEITIYKKPTGSNDAGVLQLKDKYLDEVNPYYSNYTLNRREEALKFVKARKLEKIASSKEKKVPIVIEPVSIKCQILDNYSHVVNFSTTSYFQSFLLKILLYVQRNDCEKVESLFETALHLIMICSLEDLIDKQHGDFYTRFIEWTKVEEKLSVSICQLLYSFLSNSAYGAFHDKIRAIFDLIGSKHSQLLTFMEELIPNFDLQNLHNDLEKSSSVKDEAAKKKRLAKKKQNRLMEKFKKQQAQFLENNVKGESLDDNFEDVDMGQGNDENNEKKSWSVQEQHCILCQDTNTENEALYGMVANIAQAATFRNVPFEDDYWFLRAFSSAANLNLREDQLSQDSKTTSHWHSYMSKIKNENTFGPGFDIASAVDSKLVSLSCGHVMHFQCYLNYVASSHARLTQITRNTPENSQEILCPLCKSVNNVFIPIFGKCNSQSLKQYLSKEPTSISTTASMTTTTTTTTTTTNTTSSIPLLTSQSCGNPFTNMNMELFMKPEYRDLFFSLYKQDLRFLLGPEEDSVWFAWEGFEGDKFHTMMEAVHSAFKTITFPLIVEPTSPEILSNTIKSTEIALRGINSPHLLIIHQMTNSATSLLQNINNLRLSLIDMALSGRKPVIGKDPRIMMMTTILSFTPENINSTLTQGDFFEILVSIIPAPSLGLSFNSILRFIFVCHVIQTLHILWRELESNSRRSRKYSFDDIPRYKFLTKQDHDSAGASFRRFQSFGGGGGGGGVAHFNISDSVIYTMLLKAITPFLRRSLLLAFVQCANDAELDIFDNGFDNDCEKNEDQNNSVAKPILFARL</sequence>
<feature type="zinc finger region" description="UBR-type" evidence="9">
    <location>
        <begin position="91"/>
        <end position="164"/>
    </location>
</feature>
<dbReference type="SMART" id="SM00396">
    <property type="entry name" value="ZnF_UBR1"/>
    <property type="match status" value="1"/>
</dbReference>
<dbReference type="VEuPathDB" id="FungiDB:LELG_04225"/>
<evidence type="ECO:0000256" key="1">
    <source>
        <dbReference type="ARBA" id="ARBA00000900"/>
    </source>
</evidence>
<dbReference type="SUPFAM" id="SSF46785">
    <property type="entry name" value="Winged helix' DNA-binding domain"/>
    <property type="match status" value="1"/>
</dbReference>
<keyword evidence="6 10" id="KW-0833">Ubl conjugation pathway</keyword>
<dbReference type="PANTHER" id="PTHR21497">
    <property type="entry name" value="UBIQUITIN LIGASE E3 ALPHA-RELATED"/>
    <property type="match status" value="1"/>
</dbReference>
<organism evidence="14 15">
    <name type="scientific">Lodderomyces elongisporus (strain ATCC 11503 / CBS 2605 / JCM 1781 / NBRC 1676 / NRRL YB-4239)</name>
    <name type="common">Yeast</name>
    <name type="synonym">Saccharomyces elongisporus</name>
    <dbReference type="NCBI Taxonomy" id="379508"/>
    <lineage>
        <taxon>Eukaryota</taxon>
        <taxon>Fungi</taxon>
        <taxon>Dikarya</taxon>
        <taxon>Ascomycota</taxon>
        <taxon>Saccharomycotina</taxon>
        <taxon>Pichiomycetes</taxon>
        <taxon>Debaryomycetaceae</taxon>
        <taxon>Candida/Lodderomyces clade</taxon>
        <taxon>Lodderomyces</taxon>
    </lineage>
</organism>
<evidence type="ECO:0000256" key="2">
    <source>
        <dbReference type="ARBA" id="ARBA00004906"/>
    </source>
</evidence>
<dbReference type="Proteomes" id="UP000001996">
    <property type="component" value="Unassembled WGS sequence"/>
</dbReference>
<dbReference type="GO" id="GO:0000151">
    <property type="term" value="C:ubiquitin ligase complex"/>
    <property type="evidence" value="ECO:0007669"/>
    <property type="project" value="TreeGrafter"/>
</dbReference>
<evidence type="ECO:0000256" key="4">
    <source>
        <dbReference type="ARBA" id="ARBA00022723"/>
    </source>
</evidence>
<comment type="pathway">
    <text evidence="2 10">Protein modification; protein ubiquitination.</text>
</comment>
<keyword evidence="4 10" id="KW-0479">Metal-binding</keyword>
<dbReference type="eggNOG" id="KOG1140">
    <property type="taxonomic scope" value="Eukaryota"/>
</dbReference>
<comment type="catalytic activity">
    <reaction evidence="1 10">
        <text>S-ubiquitinyl-[E2 ubiquitin-conjugating enzyme]-L-cysteine + [acceptor protein]-L-lysine = [E2 ubiquitin-conjugating enzyme]-L-cysteine + N(6)-ubiquitinyl-[acceptor protein]-L-lysine.</text>
        <dbReference type="EC" id="2.3.2.27"/>
    </reaction>
</comment>
<keyword evidence="11" id="KW-0175">Coiled coil</keyword>
<comment type="similarity">
    <text evidence="8 10">Belongs to the E3 ubiquitin-protein ligase UBR1-like family.</text>
</comment>
<dbReference type="GO" id="GO:0061630">
    <property type="term" value="F:ubiquitin protein ligase activity"/>
    <property type="evidence" value="ECO:0007669"/>
    <property type="project" value="UniProtKB-UniRule"/>
</dbReference>
<gene>
    <name evidence="14" type="ORF">LELG_04225</name>
</gene>
<dbReference type="STRING" id="379508.A5E3N7"/>
<dbReference type="GO" id="GO:0005737">
    <property type="term" value="C:cytoplasm"/>
    <property type="evidence" value="ECO:0007669"/>
    <property type="project" value="TreeGrafter"/>
</dbReference>
<evidence type="ECO:0000259" key="13">
    <source>
        <dbReference type="PROSITE" id="PS51157"/>
    </source>
</evidence>
<dbReference type="InterPro" id="IPR039164">
    <property type="entry name" value="UBR1-like"/>
</dbReference>
<keyword evidence="5 10" id="KW-0863">Zinc-finger</keyword>
<dbReference type="InterPro" id="IPR003126">
    <property type="entry name" value="Znf_UBR"/>
</dbReference>
<proteinExistence type="inferred from homology"/>